<comment type="caution">
    <text evidence="1">The sequence shown here is derived from an EMBL/GenBank/DDBJ whole genome shotgun (WGS) entry which is preliminary data.</text>
</comment>
<dbReference type="EMBL" id="JBANRG010000003">
    <property type="protein sequence ID" value="KAK7468290.1"/>
    <property type="molecule type" value="Genomic_DNA"/>
</dbReference>
<dbReference type="Proteomes" id="UP001498398">
    <property type="component" value="Unassembled WGS sequence"/>
</dbReference>
<accession>A0ABR1JYD0</accession>
<protein>
    <submittedName>
        <fullName evidence="1">Uncharacterized protein</fullName>
    </submittedName>
</protein>
<keyword evidence="2" id="KW-1185">Reference proteome</keyword>
<evidence type="ECO:0000313" key="2">
    <source>
        <dbReference type="Proteomes" id="UP001498398"/>
    </source>
</evidence>
<proteinExistence type="predicted"/>
<name>A0ABR1JYD0_9AGAR</name>
<evidence type="ECO:0000313" key="1">
    <source>
        <dbReference type="EMBL" id="KAK7468290.1"/>
    </source>
</evidence>
<sequence>MSDTSHKRKLPWIVSFTHELQYLAVAWAVPQESWVIPPPASLGTAVQHHSARTTNEHKHGTIFHAFVNGW</sequence>
<organism evidence="1 2">
    <name type="scientific">Marasmiellus scandens</name>
    <dbReference type="NCBI Taxonomy" id="2682957"/>
    <lineage>
        <taxon>Eukaryota</taxon>
        <taxon>Fungi</taxon>
        <taxon>Dikarya</taxon>
        <taxon>Basidiomycota</taxon>
        <taxon>Agaricomycotina</taxon>
        <taxon>Agaricomycetes</taxon>
        <taxon>Agaricomycetidae</taxon>
        <taxon>Agaricales</taxon>
        <taxon>Marasmiineae</taxon>
        <taxon>Omphalotaceae</taxon>
        <taxon>Marasmiellus</taxon>
    </lineage>
</organism>
<gene>
    <name evidence="1" type="ORF">VKT23_002804</name>
</gene>
<reference evidence="1 2" key="1">
    <citation type="submission" date="2024-01" db="EMBL/GenBank/DDBJ databases">
        <title>A draft genome for the cacao thread blight pathogen Marasmiellus scandens.</title>
        <authorList>
            <person name="Baruah I.K."/>
            <person name="Leung J."/>
            <person name="Bukari Y."/>
            <person name="Amoako-Attah I."/>
            <person name="Meinhardt L.W."/>
            <person name="Bailey B.A."/>
            <person name="Cohen S.P."/>
        </authorList>
    </citation>
    <scope>NUCLEOTIDE SEQUENCE [LARGE SCALE GENOMIC DNA]</scope>
    <source>
        <strain evidence="1 2">GH-19</strain>
    </source>
</reference>